<dbReference type="PANTHER" id="PTHR43017">
    <property type="entry name" value="GALACTOSIDE O-ACETYLTRANSFERASE"/>
    <property type="match status" value="1"/>
</dbReference>
<dbReference type="FunFam" id="2.160.10.10:FF:000008">
    <property type="entry name" value="Maltose O-acetyltransferase"/>
    <property type="match status" value="1"/>
</dbReference>
<feature type="domain" description="Maltose/galactoside acetyltransferase" evidence="6">
    <location>
        <begin position="12"/>
        <end position="64"/>
    </location>
</feature>
<dbReference type="InterPro" id="IPR024688">
    <property type="entry name" value="Mac_dom"/>
</dbReference>
<keyword evidence="4 5" id="KW-0012">Acyltransferase</keyword>
<organism evidence="7 8">
    <name type="scientific">Hespellia stercorisuis DSM 15480</name>
    <dbReference type="NCBI Taxonomy" id="1121950"/>
    <lineage>
        <taxon>Bacteria</taxon>
        <taxon>Bacillati</taxon>
        <taxon>Bacillota</taxon>
        <taxon>Clostridia</taxon>
        <taxon>Lachnospirales</taxon>
        <taxon>Lachnospiraceae</taxon>
        <taxon>Hespellia</taxon>
    </lineage>
</organism>
<dbReference type="PANTHER" id="PTHR43017:SF1">
    <property type="entry name" value="ACETYLTRANSFERASE YJL218W-RELATED"/>
    <property type="match status" value="1"/>
</dbReference>
<gene>
    <name evidence="7" type="ORF">SAMN02745243_01961</name>
</gene>
<dbReference type="AlphaFoldDB" id="A0A1M6NY30"/>
<evidence type="ECO:0000313" key="8">
    <source>
        <dbReference type="Proteomes" id="UP000184301"/>
    </source>
</evidence>
<dbReference type="SMART" id="SM01266">
    <property type="entry name" value="Mac"/>
    <property type="match status" value="1"/>
</dbReference>
<dbReference type="GO" id="GO:0008870">
    <property type="term" value="F:galactoside O-acetyltransferase activity"/>
    <property type="evidence" value="ECO:0007669"/>
    <property type="project" value="TreeGrafter"/>
</dbReference>
<dbReference type="InterPro" id="IPR001451">
    <property type="entry name" value="Hexapep"/>
</dbReference>
<keyword evidence="3" id="KW-0677">Repeat</keyword>
<dbReference type="Proteomes" id="UP000184301">
    <property type="component" value="Unassembled WGS sequence"/>
</dbReference>
<evidence type="ECO:0000256" key="3">
    <source>
        <dbReference type="ARBA" id="ARBA00022737"/>
    </source>
</evidence>
<dbReference type="Pfam" id="PF00132">
    <property type="entry name" value="Hexapep"/>
    <property type="match status" value="1"/>
</dbReference>
<dbReference type="Pfam" id="PF12464">
    <property type="entry name" value="Mac"/>
    <property type="match status" value="1"/>
</dbReference>
<dbReference type="PROSITE" id="PS00101">
    <property type="entry name" value="HEXAPEP_TRANSFERASES"/>
    <property type="match status" value="1"/>
</dbReference>
<evidence type="ECO:0000256" key="2">
    <source>
        <dbReference type="ARBA" id="ARBA00022679"/>
    </source>
</evidence>
<dbReference type="EMBL" id="FQZY01000025">
    <property type="protein sequence ID" value="SHK00534.1"/>
    <property type="molecule type" value="Genomic_DNA"/>
</dbReference>
<dbReference type="Gene3D" id="2.160.10.10">
    <property type="entry name" value="Hexapeptide repeat proteins"/>
    <property type="match status" value="1"/>
</dbReference>
<protein>
    <recommendedName>
        <fullName evidence="5">Acetyltransferase</fullName>
        <ecNumber evidence="5">2.3.1.-</ecNumber>
    </recommendedName>
</protein>
<reference evidence="7 8" key="1">
    <citation type="submission" date="2016-11" db="EMBL/GenBank/DDBJ databases">
        <authorList>
            <person name="Jaros S."/>
            <person name="Januszkiewicz K."/>
            <person name="Wedrychowicz H."/>
        </authorList>
    </citation>
    <scope>NUCLEOTIDE SEQUENCE [LARGE SCALE GENOMIC DNA]</scope>
    <source>
        <strain evidence="7 8">DSM 15480</strain>
    </source>
</reference>
<proteinExistence type="inferred from homology"/>
<evidence type="ECO:0000256" key="5">
    <source>
        <dbReference type="RuleBase" id="RU367021"/>
    </source>
</evidence>
<dbReference type="CDD" id="cd03357">
    <property type="entry name" value="LbH_MAT_GAT"/>
    <property type="match status" value="1"/>
</dbReference>
<accession>A0A1M6NY30</accession>
<dbReference type="InterPro" id="IPR018357">
    <property type="entry name" value="Hexapep_transf_CS"/>
</dbReference>
<evidence type="ECO:0000313" key="7">
    <source>
        <dbReference type="EMBL" id="SHK00534.1"/>
    </source>
</evidence>
<dbReference type="InterPro" id="IPR011004">
    <property type="entry name" value="Trimer_LpxA-like_sf"/>
</dbReference>
<evidence type="ECO:0000256" key="4">
    <source>
        <dbReference type="ARBA" id="ARBA00023315"/>
    </source>
</evidence>
<sequence>MTKMGEKTLTNKERMLAGQLYDPVQGGLEQEREEARILAHQFNSCFPTDYEKRAQILKELFSDDSAEGPYMEPPIFFDYGRNTTVGKNFYANTDCTILDVAPVKIGDNCMFAPHVSLYTASHPIHHERRNSGYEFGKPITLGNNVWLGGSVVVGPGVTIGDNAVIGAGSVVVKDIPANSVAVGNPAKVIKTITEEDKKYFYKKELFELP</sequence>
<dbReference type="EC" id="2.3.1.-" evidence="5"/>
<dbReference type="SUPFAM" id="SSF51161">
    <property type="entry name" value="Trimeric LpxA-like enzymes"/>
    <property type="match status" value="1"/>
</dbReference>
<evidence type="ECO:0000256" key="1">
    <source>
        <dbReference type="ARBA" id="ARBA00007274"/>
    </source>
</evidence>
<comment type="similarity">
    <text evidence="1 5">Belongs to the transferase hexapeptide repeat family.</text>
</comment>
<dbReference type="InterPro" id="IPR039369">
    <property type="entry name" value="LacA-like"/>
</dbReference>
<name>A0A1M6NY30_9FIRM</name>
<evidence type="ECO:0000259" key="6">
    <source>
        <dbReference type="SMART" id="SM01266"/>
    </source>
</evidence>
<dbReference type="RefSeq" id="WP_084533987.1">
    <property type="nucleotide sequence ID" value="NZ_FQZY01000025.1"/>
</dbReference>
<dbReference type="STRING" id="1121950.SAMN02745243_01961"/>
<keyword evidence="2 5" id="KW-0808">Transferase</keyword>
<keyword evidence="8" id="KW-1185">Reference proteome</keyword>